<proteinExistence type="predicted"/>
<evidence type="ECO:0000313" key="2">
    <source>
        <dbReference type="EMBL" id="AJG20227.1"/>
    </source>
</evidence>
<protein>
    <submittedName>
        <fullName evidence="2">Uncharacterized protein</fullName>
    </submittedName>
</protein>
<gene>
    <name evidence="2" type="ORF">RR42_m2853</name>
</gene>
<feature type="region of interest" description="Disordered" evidence="1">
    <location>
        <begin position="1"/>
        <end position="44"/>
    </location>
</feature>
<dbReference type="Proteomes" id="UP000031843">
    <property type="component" value="Chromosome main"/>
</dbReference>
<reference evidence="2 3" key="1">
    <citation type="journal article" date="2015" name="Genome Announc.">
        <title>Complete Genome Sequence of Cupriavidus basilensis 4G11, Isolated from the Oak Ridge Field Research Center Site.</title>
        <authorList>
            <person name="Ray J."/>
            <person name="Waters R.J."/>
            <person name="Skerker J.M."/>
            <person name="Kuehl J.V."/>
            <person name="Price M.N."/>
            <person name="Huang J."/>
            <person name="Chakraborty R."/>
            <person name="Arkin A.P."/>
            <person name="Deutschbauer A."/>
        </authorList>
    </citation>
    <scope>NUCLEOTIDE SEQUENCE [LARGE SCALE GENOMIC DNA]</scope>
    <source>
        <strain evidence="2">4G11</strain>
    </source>
</reference>
<accession>A0A0C4Y4G6</accession>
<dbReference type="STRING" id="68895.RR42_m2853"/>
<name>A0A0C4Y4G6_9BURK</name>
<dbReference type="AlphaFoldDB" id="A0A0C4Y4G6"/>
<evidence type="ECO:0000256" key="1">
    <source>
        <dbReference type="SAM" id="MobiDB-lite"/>
    </source>
</evidence>
<dbReference type="EMBL" id="CP010536">
    <property type="protein sequence ID" value="AJG20227.1"/>
    <property type="molecule type" value="Genomic_DNA"/>
</dbReference>
<organism evidence="2 3">
    <name type="scientific">Cupriavidus basilensis</name>
    <dbReference type="NCBI Taxonomy" id="68895"/>
    <lineage>
        <taxon>Bacteria</taxon>
        <taxon>Pseudomonadati</taxon>
        <taxon>Pseudomonadota</taxon>
        <taxon>Betaproteobacteria</taxon>
        <taxon>Burkholderiales</taxon>
        <taxon>Burkholderiaceae</taxon>
        <taxon>Cupriavidus</taxon>
    </lineage>
</organism>
<sequence>MLRGAPFQATKCPRGHAGRRSNYERPGTGALRGARRSRPQVGDADFAPKCDFTVFSRTSVLRNGPRR</sequence>
<dbReference type="KEGG" id="cbw:RR42_m2853"/>
<evidence type="ECO:0000313" key="3">
    <source>
        <dbReference type="Proteomes" id="UP000031843"/>
    </source>
</evidence>
<keyword evidence="3" id="KW-1185">Reference proteome</keyword>